<evidence type="ECO:0000256" key="1">
    <source>
        <dbReference type="ARBA" id="ARBA00023015"/>
    </source>
</evidence>
<dbReference type="EMBL" id="JBFXLU010000155">
    <property type="protein sequence ID" value="KAL2837781.1"/>
    <property type="molecule type" value="Genomic_DNA"/>
</dbReference>
<keyword evidence="7" id="KW-1185">Reference proteome</keyword>
<dbReference type="InterPro" id="IPR001138">
    <property type="entry name" value="Zn2Cys6_DnaBD"/>
</dbReference>
<sequence>MPPRRSHTKSRYGCDQCKKRRVKCDEQGPPCSNCTNRELKCSYSKTPAACSSANMSESPRPTPGLDMPRFVAQSYQQAQRTNSLPGSPSSAELRKLELMHKFSTETYQSLCNSSADFYIWQMVVPRKALAHDFLMNGILAIASLHIASSMDPSGANTYINTALEYHNQTLTPFRHAIDDINYENCDAVFAHSVVTTIIGIALPQLTTEKDEKVNMTEKIILAAELLQGVSKILSICRPWMQLKLFSSGGDFWERANIGLDADTEAALNNLSALTEEVTNADQQSILKDALTLLRQCFTRYANSRDVASILAWTAAVNKGFVDALRCRQPLALLILMYWGALLHELHGRVWWAKNSGSALVLELSAELRSYYPHWKSILIWPKEKIETQLRSTQASGADIRTPH</sequence>
<keyword evidence="3" id="KW-0804">Transcription</keyword>
<evidence type="ECO:0000256" key="2">
    <source>
        <dbReference type="ARBA" id="ARBA00023125"/>
    </source>
</evidence>
<dbReference type="InterPro" id="IPR053157">
    <property type="entry name" value="Sterol_Uptake_Regulator"/>
</dbReference>
<gene>
    <name evidence="6" type="ORF">BJY01DRAFT_40374</name>
</gene>
<proteinExistence type="predicted"/>
<dbReference type="PROSITE" id="PS50048">
    <property type="entry name" value="ZN2_CY6_FUNGAL_2"/>
    <property type="match status" value="1"/>
</dbReference>
<evidence type="ECO:0000313" key="7">
    <source>
        <dbReference type="Proteomes" id="UP001610446"/>
    </source>
</evidence>
<keyword evidence="1" id="KW-0805">Transcription regulation</keyword>
<dbReference type="PANTHER" id="PTHR47784">
    <property type="entry name" value="STEROL UPTAKE CONTROL PROTEIN 2"/>
    <property type="match status" value="1"/>
</dbReference>
<dbReference type="Proteomes" id="UP001610446">
    <property type="component" value="Unassembled WGS sequence"/>
</dbReference>
<dbReference type="SMART" id="SM00066">
    <property type="entry name" value="GAL4"/>
    <property type="match status" value="1"/>
</dbReference>
<reference evidence="6 7" key="1">
    <citation type="submission" date="2024-07" db="EMBL/GenBank/DDBJ databases">
        <title>Section-level genome sequencing and comparative genomics of Aspergillus sections Usti and Cavernicolus.</title>
        <authorList>
            <consortium name="Lawrence Berkeley National Laboratory"/>
            <person name="Nybo J.L."/>
            <person name="Vesth T.C."/>
            <person name="Theobald S."/>
            <person name="Frisvad J.C."/>
            <person name="Larsen T.O."/>
            <person name="Kjaerboelling I."/>
            <person name="Rothschild-Mancinelli K."/>
            <person name="Lyhne E.K."/>
            <person name="Kogle M.E."/>
            <person name="Barry K."/>
            <person name="Clum A."/>
            <person name="Na H."/>
            <person name="Ledsgaard L."/>
            <person name="Lin J."/>
            <person name="Lipzen A."/>
            <person name="Kuo A."/>
            <person name="Riley R."/>
            <person name="Mondo S."/>
            <person name="Labutti K."/>
            <person name="Haridas S."/>
            <person name="Pangalinan J."/>
            <person name="Salamov A.A."/>
            <person name="Simmons B.A."/>
            <person name="Magnuson J.K."/>
            <person name="Chen J."/>
            <person name="Drula E."/>
            <person name="Henrissat B."/>
            <person name="Wiebenga A."/>
            <person name="Lubbers R.J."/>
            <person name="Gomes A.C."/>
            <person name="Makela M.R."/>
            <person name="Stajich J."/>
            <person name="Grigoriev I.V."/>
            <person name="Mortensen U.H."/>
            <person name="De Vries R.P."/>
            <person name="Baker S.E."/>
            <person name="Andersen M.R."/>
        </authorList>
    </citation>
    <scope>NUCLEOTIDE SEQUENCE [LARGE SCALE GENOMIC DNA]</scope>
    <source>
        <strain evidence="6 7">CBS 123904</strain>
    </source>
</reference>
<feature type="domain" description="Zn(2)-C6 fungal-type" evidence="5">
    <location>
        <begin position="13"/>
        <end position="43"/>
    </location>
</feature>
<dbReference type="Pfam" id="PF11951">
    <property type="entry name" value="Fungal_trans_2"/>
    <property type="match status" value="1"/>
</dbReference>
<dbReference type="Gene3D" id="4.10.240.10">
    <property type="entry name" value="Zn(2)-C6 fungal-type DNA-binding domain"/>
    <property type="match status" value="1"/>
</dbReference>
<evidence type="ECO:0000259" key="5">
    <source>
        <dbReference type="PROSITE" id="PS50048"/>
    </source>
</evidence>
<evidence type="ECO:0000256" key="4">
    <source>
        <dbReference type="ARBA" id="ARBA00023242"/>
    </source>
</evidence>
<dbReference type="InterPro" id="IPR021858">
    <property type="entry name" value="Fun_TF"/>
</dbReference>
<name>A0ABR4JCK9_9EURO</name>
<dbReference type="PANTHER" id="PTHR47784:SF10">
    <property type="entry name" value="TRANSCRIPTION FACTOR, PUTATIVE (AFU_ORTHOLOGUE AFUA_6G14150)-RELATED"/>
    <property type="match status" value="1"/>
</dbReference>
<evidence type="ECO:0000256" key="3">
    <source>
        <dbReference type="ARBA" id="ARBA00023163"/>
    </source>
</evidence>
<dbReference type="SUPFAM" id="SSF57701">
    <property type="entry name" value="Zn2/Cys6 DNA-binding domain"/>
    <property type="match status" value="1"/>
</dbReference>
<dbReference type="InterPro" id="IPR036864">
    <property type="entry name" value="Zn2-C6_fun-type_DNA-bd_sf"/>
</dbReference>
<dbReference type="PROSITE" id="PS00463">
    <property type="entry name" value="ZN2_CY6_FUNGAL_1"/>
    <property type="match status" value="1"/>
</dbReference>
<dbReference type="Pfam" id="PF00172">
    <property type="entry name" value="Zn_clus"/>
    <property type="match status" value="1"/>
</dbReference>
<protein>
    <recommendedName>
        <fullName evidence="5">Zn(2)-C6 fungal-type domain-containing protein</fullName>
    </recommendedName>
</protein>
<dbReference type="CDD" id="cd00067">
    <property type="entry name" value="GAL4"/>
    <property type="match status" value="1"/>
</dbReference>
<accession>A0ABR4JCK9</accession>
<evidence type="ECO:0000313" key="6">
    <source>
        <dbReference type="EMBL" id="KAL2837781.1"/>
    </source>
</evidence>
<keyword evidence="2" id="KW-0238">DNA-binding</keyword>
<organism evidence="6 7">
    <name type="scientific">Aspergillus pseudoustus</name>
    <dbReference type="NCBI Taxonomy" id="1810923"/>
    <lineage>
        <taxon>Eukaryota</taxon>
        <taxon>Fungi</taxon>
        <taxon>Dikarya</taxon>
        <taxon>Ascomycota</taxon>
        <taxon>Pezizomycotina</taxon>
        <taxon>Eurotiomycetes</taxon>
        <taxon>Eurotiomycetidae</taxon>
        <taxon>Eurotiales</taxon>
        <taxon>Aspergillaceae</taxon>
        <taxon>Aspergillus</taxon>
        <taxon>Aspergillus subgen. Nidulantes</taxon>
    </lineage>
</organism>
<comment type="caution">
    <text evidence="6">The sequence shown here is derived from an EMBL/GenBank/DDBJ whole genome shotgun (WGS) entry which is preliminary data.</text>
</comment>
<keyword evidence="4" id="KW-0539">Nucleus</keyword>